<organism evidence="1 2">
    <name type="scientific">Panagrolaimus superbus</name>
    <dbReference type="NCBI Taxonomy" id="310955"/>
    <lineage>
        <taxon>Eukaryota</taxon>
        <taxon>Metazoa</taxon>
        <taxon>Ecdysozoa</taxon>
        <taxon>Nematoda</taxon>
        <taxon>Chromadorea</taxon>
        <taxon>Rhabditida</taxon>
        <taxon>Tylenchina</taxon>
        <taxon>Panagrolaimomorpha</taxon>
        <taxon>Panagrolaimoidea</taxon>
        <taxon>Panagrolaimidae</taxon>
        <taxon>Panagrolaimus</taxon>
    </lineage>
</organism>
<protein>
    <submittedName>
        <fullName evidence="2">Uncharacterized protein</fullName>
    </submittedName>
</protein>
<reference evidence="2" key="1">
    <citation type="submission" date="2022-11" db="UniProtKB">
        <authorList>
            <consortium name="WormBaseParasite"/>
        </authorList>
    </citation>
    <scope>IDENTIFICATION</scope>
</reference>
<dbReference type="Proteomes" id="UP000887577">
    <property type="component" value="Unplaced"/>
</dbReference>
<evidence type="ECO:0000313" key="1">
    <source>
        <dbReference type="Proteomes" id="UP000887577"/>
    </source>
</evidence>
<evidence type="ECO:0000313" key="2">
    <source>
        <dbReference type="WBParaSite" id="PSU_v2.g16637.t1"/>
    </source>
</evidence>
<keyword evidence="1" id="KW-1185">Reference proteome</keyword>
<proteinExistence type="predicted"/>
<dbReference type="AlphaFoldDB" id="A0A914YB46"/>
<dbReference type="WBParaSite" id="PSU_v2.g16637.t1">
    <property type="protein sequence ID" value="PSU_v2.g16637.t1"/>
    <property type="gene ID" value="PSU_v2.g16637"/>
</dbReference>
<name>A0A914YB46_9BILA</name>
<accession>A0A914YB46</accession>
<sequence length="150" mass="15695">MDVVDLNGSGGSHYLQKNINNNINEDSGRHSRITTENFLSQFTSAAAAGGSTNCGGGSIDSNNVNAAVATLANLVANNNNNNLIHRNNGGGGGGIKIDDNNRNSIVESVNRVASSLTPQSSSNIGGIKKSQCPECGKHMRKGKHIFFELL</sequence>